<feature type="chain" id="PRO_5046487477" evidence="5">
    <location>
        <begin position="26"/>
        <end position="306"/>
    </location>
</feature>
<dbReference type="InterPro" id="IPR001638">
    <property type="entry name" value="Solute-binding_3/MltF_N"/>
</dbReference>
<evidence type="ECO:0000259" key="6">
    <source>
        <dbReference type="SMART" id="SM00062"/>
    </source>
</evidence>
<proteinExistence type="inferred from homology"/>
<keyword evidence="8" id="KW-1185">Reference proteome</keyword>
<dbReference type="InterPro" id="IPR051455">
    <property type="entry name" value="Bact_solute-bind_prot3"/>
</dbReference>
<dbReference type="PANTHER" id="PTHR30085">
    <property type="entry name" value="AMINO ACID ABC TRANSPORTER PERMEASE"/>
    <property type="match status" value="1"/>
</dbReference>
<dbReference type="Pfam" id="PF00497">
    <property type="entry name" value="SBP_bac_3"/>
    <property type="match status" value="1"/>
</dbReference>
<dbReference type="Gene3D" id="3.40.190.10">
    <property type="entry name" value="Periplasmic binding protein-like II"/>
    <property type="match status" value="2"/>
</dbReference>
<evidence type="ECO:0000256" key="3">
    <source>
        <dbReference type="ARBA" id="ARBA00022729"/>
    </source>
</evidence>
<evidence type="ECO:0000256" key="1">
    <source>
        <dbReference type="ARBA" id="ARBA00010333"/>
    </source>
</evidence>
<keyword evidence="3 5" id="KW-0732">Signal</keyword>
<name>A0ABY7ZSH7_9ACTN</name>
<dbReference type="PROSITE" id="PS51257">
    <property type="entry name" value="PROKAR_LIPOPROTEIN"/>
    <property type="match status" value="1"/>
</dbReference>
<evidence type="ECO:0000313" key="7">
    <source>
        <dbReference type="EMBL" id="WDZ85741.1"/>
    </source>
</evidence>
<evidence type="ECO:0000256" key="5">
    <source>
        <dbReference type="SAM" id="SignalP"/>
    </source>
</evidence>
<dbReference type="PANTHER" id="PTHR30085:SF6">
    <property type="entry name" value="ABC TRANSPORTER GLUTAMINE-BINDING PROTEIN GLNH"/>
    <property type="match status" value="1"/>
</dbReference>
<evidence type="ECO:0000256" key="4">
    <source>
        <dbReference type="SAM" id="MobiDB-lite"/>
    </source>
</evidence>
<feature type="signal peptide" evidence="5">
    <location>
        <begin position="1"/>
        <end position="25"/>
    </location>
</feature>
<evidence type="ECO:0000256" key="2">
    <source>
        <dbReference type="ARBA" id="ARBA00022448"/>
    </source>
</evidence>
<feature type="domain" description="Solute-binding protein family 3/N-terminal" evidence="6">
    <location>
        <begin position="55"/>
        <end position="268"/>
    </location>
</feature>
<gene>
    <name evidence="7" type="ORF">PVK37_04645</name>
</gene>
<organism evidence="7 8">
    <name type="scientific">Micromonospora cathayae</name>
    <dbReference type="NCBI Taxonomy" id="3028804"/>
    <lineage>
        <taxon>Bacteria</taxon>
        <taxon>Bacillati</taxon>
        <taxon>Actinomycetota</taxon>
        <taxon>Actinomycetes</taxon>
        <taxon>Micromonosporales</taxon>
        <taxon>Micromonosporaceae</taxon>
        <taxon>Micromonospora</taxon>
    </lineage>
</organism>
<evidence type="ECO:0000313" key="8">
    <source>
        <dbReference type="Proteomes" id="UP001219605"/>
    </source>
</evidence>
<accession>A0ABY7ZSH7</accession>
<dbReference type="SMART" id="SM00062">
    <property type="entry name" value="PBPb"/>
    <property type="match status" value="1"/>
</dbReference>
<dbReference type="RefSeq" id="WP_275032485.1">
    <property type="nucleotide sequence ID" value="NZ_CP118615.1"/>
</dbReference>
<dbReference type="EMBL" id="CP118615">
    <property type="protein sequence ID" value="WDZ85741.1"/>
    <property type="molecule type" value="Genomic_DNA"/>
</dbReference>
<feature type="region of interest" description="Disordered" evidence="4">
    <location>
        <begin position="283"/>
        <end position="306"/>
    </location>
</feature>
<comment type="similarity">
    <text evidence="1">Belongs to the bacterial solute-binding protein 3 family.</text>
</comment>
<dbReference type="SUPFAM" id="SSF53850">
    <property type="entry name" value="Periplasmic binding protein-like II"/>
    <property type="match status" value="1"/>
</dbReference>
<reference evidence="7 8" key="1">
    <citation type="submission" date="2023-02" db="EMBL/GenBank/DDBJ databases">
        <authorList>
            <person name="Mo P."/>
        </authorList>
    </citation>
    <scope>NUCLEOTIDE SEQUENCE [LARGE SCALE GENOMIC DNA]</scope>
    <source>
        <strain evidence="7 8">HUAS 3</strain>
    </source>
</reference>
<keyword evidence="2" id="KW-0813">Transport</keyword>
<sequence>MNLPARHQLRSLVTAVAVTLTLALAGIAGCEGQQDPGPPSVREKLRESHIDGQPVLRIGVSAEDPENGAFVDFEREIAKYIAKNLGYEGADIEYHPLNTEERITALQSGQVDLVISSFSMTEEREKDVLFAGPYFVTTQEVLVPRKLKDRVRTIEDLRDPQLKVCSSGGSTTEDELKERGIQPRLVMNVSDCVRGMRAGKYDVVSSDKAILAGFLSLYPEEFEIVDMPFGTTEKLGVGVPIGDPALRDLVAYFLGKSHEQGRKTGNSPWLTAYQTTLGRWLEADLPQPPPHDVPDLVDFDDKAPTR</sequence>
<protein>
    <submittedName>
        <fullName evidence="7">Transporter substrate-binding domain-containing protein</fullName>
    </submittedName>
</protein>
<dbReference type="Proteomes" id="UP001219605">
    <property type="component" value="Chromosome"/>
</dbReference>